<reference evidence="1" key="1">
    <citation type="submission" date="2022-09" db="EMBL/GenBank/DDBJ databases">
        <title>Fusarium specimens isolated from Avocado Roots.</title>
        <authorList>
            <person name="Stajich J."/>
            <person name="Roper C."/>
            <person name="Heimlech-Rivalta G."/>
        </authorList>
    </citation>
    <scope>NUCLEOTIDE SEQUENCE</scope>
    <source>
        <strain evidence="1">A02</strain>
    </source>
</reference>
<organism evidence="1 2">
    <name type="scientific">Fusarium falciforme</name>
    <dbReference type="NCBI Taxonomy" id="195108"/>
    <lineage>
        <taxon>Eukaryota</taxon>
        <taxon>Fungi</taxon>
        <taxon>Dikarya</taxon>
        <taxon>Ascomycota</taxon>
        <taxon>Pezizomycotina</taxon>
        <taxon>Sordariomycetes</taxon>
        <taxon>Hypocreomycetidae</taxon>
        <taxon>Hypocreales</taxon>
        <taxon>Nectriaceae</taxon>
        <taxon>Fusarium</taxon>
        <taxon>Fusarium solani species complex</taxon>
    </lineage>
</organism>
<evidence type="ECO:0000313" key="2">
    <source>
        <dbReference type="Proteomes" id="UP001152087"/>
    </source>
</evidence>
<name>A0A9W8UU98_9HYPO</name>
<comment type="caution">
    <text evidence="1">The sequence shown here is derived from an EMBL/GenBank/DDBJ whole genome shotgun (WGS) entry which is preliminary data.</text>
</comment>
<protein>
    <submittedName>
        <fullName evidence="1">Uncharacterized protein</fullName>
    </submittedName>
</protein>
<keyword evidence="2" id="KW-1185">Reference proteome</keyword>
<dbReference type="EMBL" id="JAOQAV010000053">
    <property type="protein sequence ID" value="KAJ4179954.1"/>
    <property type="molecule type" value="Genomic_DNA"/>
</dbReference>
<sequence length="110" mass="12260">MRRALGQAASELFNLSARSGSCFRFLKKGGTATLPRLFLFPFLSKAGTKHLCRSLTSYHSLARDSPLTIHSFVFDSLLKIDWIALWLLLSVSVPALRFLETLETSPTTTN</sequence>
<dbReference type="Proteomes" id="UP001152087">
    <property type="component" value="Unassembled WGS sequence"/>
</dbReference>
<dbReference type="AlphaFoldDB" id="A0A9W8UU98"/>
<evidence type="ECO:0000313" key="1">
    <source>
        <dbReference type="EMBL" id="KAJ4179954.1"/>
    </source>
</evidence>
<gene>
    <name evidence="1" type="ORF">NW755_012171</name>
</gene>
<proteinExistence type="predicted"/>
<accession>A0A9W8UU98</accession>